<protein>
    <submittedName>
        <fullName evidence="5">Substrate-binding domain-containing protein</fullName>
    </submittedName>
</protein>
<dbReference type="InterPro" id="IPR046335">
    <property type="entry name" value="LacI/GalR-like_sensor"/>
</dbReference>
<evidence type="ECO:0000256" key="1">
    <source>
        <dbReference type="ARBA" id="ARBA00023015"/>
    </source>
</evidence>
<dbReference type="EMBL" id="JBHRXJ010000003">
    <property type="protein sequence ID" value="MFC3527659.1"/>
    <property type="molecule type" value="Genomic_DNA"/>
</dbReference>
<evidence type="ECO:0000256" key="3">
    <source>
        <dbReference type="ARBA" id="ARBA00023163"/>
    </source>
</evidence>
<dbReference type="Gene3D" id="3.40.50.2300">
    <property type="match status" value="2"/>
</dbReference>
<dbReference type="PROSITE" id="PS50932">
    <property type="entry name" value="HTH_LACI_2"/>
    <property type="match status" value="1"/>
</dbReference>
<feature type="domain" description="HTH lacI-type" evidence="4">
    <location>
        <begin position="2"/>
        <end position="56"/>
    </location>
</feature>
<reference evidence="6" key="1">
    <citation type="journal article" date="2019" name="Int. J. Syst. Evol. Microbiol.">
        <title>The Global Catalogue of Microorganisms (GCM) 10K type strain sequencing project: providing services to taxonomists for standard genome sequencing and annotation.</title>
        <authorList>
            <consortium name="The Broad Institute Genomics Platform"/>
            <consortium name="The Broad Institute Genome Sequencing Center for Infectious Disease"/>
            <person name="Wu L."/>
            <person name="Ma J."/>
        </authorList>
    </citation>
    <scope>NUCLEOTIDE SEQUENCE [LARGE SCALE GENOMIC DNA]</scope>
    <source>
        <strain evidence="6">KCTC 42899</strain>
    </source>
</reference>
<evidence type="ECO:0000256" key="2">
    <source>
        <dbReference type="ARBA" id="ARBA00023125"/>
    </source>
</evidence>
<dbReference type="CDD" id="cd01392">
    <property type="entry name" value="HTH_LacI"/>
    <property type="match status" value="1"/>
</dbReference>
<proteinExistence type="predicted"/>
<dbReference type="InterPro" id="IPR000843">
    <property type="entry name" value="HTH_LacI"/>
</dbReference>
<dbReference type="CDD" id="cd20010">
    <property type="entry name" value="PBP1_AglR-like"/>
    <property type="match status" value="1"/>
</dbReference>
<organism evidence="5 6">
    <name type="scientific">Paracoccus mangrovi</name>
    <dbReference type="NCBI Taxonomy" id="1715645"/>
    <lineage>
        <taxon>Bacteria</taxon>
        <taxon>Pseudomonadati</taxon>
        <taxon>Pseudomonadota</taxon>
        <taxon>Alphaproteobacteria</taxon>
        <taxon>Rhodobacterales</taxon>
        <taxon>Paracoccaceae</taxon>
        <taxon>Paracoccus</taxon>
    </lineage>
</organism>
<keyword evidence="3" id="KW-0804">Transcription</keyword>
<dbReference type="PANTHER" id="PTHR30146">
    <property type="entry name" value="LACI-RELATED TRANSCRIPTIONAL REPRESSOR"/>
    <property type="match status" value="1"/>
</dbReference>
<dbReference type="Pfam" id="PF00356">
    <property type="entry name" value="LacI"/>
    <property type="match status" value="1"/>
</dbReference>
<sequence length="345" mass="37190">MATLKDVARAAGLSITQTSRALNDHSDVNEMTRKRVKAVARSMNYQANISARKLVTGRSGMVALVVPQTPELPQNGLFIEGVAGLSAQFSGRGMQFVLHVAGNDRPITEVYQRLIGNGMLDGFVLFSPCDDDPRAAFLRDHGIPFVVHGRIWPDADHAFFDIDNEGILYQTMDHLIGLGHRRIAFINGQPGHGFASARMRGYLRALHDAGLSPDPAIVSEGEMTEARGLLTTIGMCREGAPRPTAIICSDVRLAKGVYRALEALGLSIPGDVSVMAHDDHLPQLRASAFFPALSVTKAPLRDSWKPLTDCLTGLLDGRPLAQLQIVGHHELIIRNSTGPAPAGGD</sequence>
<gene>
    <name evidence="5" type="ORF">ACFOMH_05685</name>
</gene>
<evidence type="ECO:0000313" key="6">
    <source>
        <dbReference type="Proteomes" id="UP001595721"/>
    </source>
</evidence>
<name>A0ABV7R0F0_9RHOB</name>
<evidence type="ECO:0000313" key="5">
    <source>
        <dbReference type="EMBL" id="MFC3527659.1"/>
    </source>
</evidence>
<dbReference type="PANTHER" id="PTHR30146:SF109">
    <property type="entry name" value="HTH-TYPE TRANSCRIPTIONAL REGULATOR GALS"/>
    <property type="match status" value="1"/>
</dbReference>
<dbReference type="InterPro" id="IPR028082">
    <property type="entry name" value="Peripla_BP_I"/>
</dbReference>
<accession>A0ABV7R0F0</accession>
<evidence type="ECO:0000259" key="4">
    <source>
        <dbReference type="PROSITE" id="PS50932"/>
    </source>
</evidence>
<dbReference type="Proteomes" id="UP001595721">
    <property type="component" value="Unassembled WGS sequence"/>
</dbReference>
<keyword evidence="6" id="KW-1185">Reference proteome</keyword>
<keyword evidence="1" id="KW-0805">Transcription regulation</keyword>
<dbReference type="RefSeq" id="WP_377743188.1">
    <property type="nucleotide sequence ID" value="NZ_JBHRXJ010000003.1"/>
</dbReference>
<dbReference type="SMART" id="SM00354">
    <property type="entry name" value="HTH_LACI"/>
    <property type="match status" value="1"/>
</dbReference>
<dbReference type="InterPro" id="IPR010982">
    <property type="entry name" value="Lambda_DNA-bd_dom_sf"/>
</dbReference>
<dbReference type="Gene3D" id="1.10.260.40">
    <property type="entry name" value="lambda repressor-like DNA-binding domains"/>
    <property type="match status" value="1"/>
</dbReference>
<dbReference type="SUPFAM" id="SSF53822">
    <property type="entry name" value="Periplasmic binding protein-like I"/>
    <property type="match status" value="1"/>
</dbReference>
<dbReference type="SUPFAM" id="SSF47413">
    <property type="entry name" value="lambda repressor-like DNA-binding domains"/>
    <property type="match status" value="1"/>
</dbReference>
<keyword evidence="2" id="KW-0238">DNA-binding</keyword>
<dbReference type="Pfam" id="PF13377">
    <property type="entry name" value="Peripla_BP_3"/>
    <property type="match status" value="1"/>
</dbReference>
<comment type="caution">
    <text evidence="5">The sequence shown here is derived from an EMBL/GenBank/DDBJ whole genome shotgun (WGS) entry which is preliminary data.</text>
</comment>